<evidence type="ECO:0000256" key="8">
    <source>
        <dbReference type="ARBA" id="ARBA00023010"/>
    </source>
</evidence>
<dbReference type="PANTHER" id="PTHR33909:SF1">
    <property type="entry name" value="SEC TRANSLOCON ACCESSORY COMPLEX SUBUNIT YAJC"/>
    <property type="match status" value="1"/>
</dbReference>
<keyword evidence="5 10" id="KW-0812">Transmembrane</keyword>
<organism evidence="11 12">
    <name type="scientific">Lutispora thermophila DSM 19022</name>
    <dbReference type="NCBI Taxonomy" id="1122184"/>
    <lineage>
        <taxon>Bacteria</taxon>
        <taxon>Bacillati</taxon>
        <taxon>Bacillota</taxon>
        <taxon>Clostridia</taxon>
        <taxon>Lutisporales</taxon>
        <taxon>Lutisporaceae</taxon>
        <taxon>Lutispora</taxon>
    </lineage>
</organism>
<comment type="similarity">
    <text evidence="2">Belongs to the YajC family.</text>
</comment>
<protein>
    <submittedName>
        <fullName evidence="11">Protein translocase subunit yajC</fullName>
    </submittedName>
</protein>
<dbReference type="GO" id="GO:0015031">
    <property type="term" value="P:protein transport"/>
    <property type="evidence" value="ECO:0007669"/>
    <property type="project" value="UniProtKB-KW"/>
</dbReference>
<dbReference type="PANTHER" id="PTHR33909">
    <property type="entry name" value="SEC TRANSLOCON ACCESSORY COMPLEX SUBUNIT YAJC"/>
    <property type="match status" value="1"/>
</dbReference>
<accession>A0A1M6HPN2</accession>
<proteinExistence type="inferred from homology"/>
<dbReference type="RefSeq" id="WP_073026904.1">
    <property type="nucleotide sequence ID" value="NZ_FQZS01000022.1"/>
</dbReference>
<evidence type="ECO:0000256" key="10">
    <source>
        <dbReference type="SAM" id="Phobius"/>
    </source>
</evidence>
<evidence type="ECO:0000256" key="5">
    <source>
        <dbReference type="ARBA" id="ARBA00022692"/>
    </source>
</evidence>
<evidence type="ECO:0000256" key="6">
    <source>
        <dbReference type="ARBA" id="ARBA00022927"/>
    </source>
</evidence>
<dbReference type="Pfam" id="PF02699">
    <property type="entry name" value="YajC"/>
    <property type="match status" value="1"/>
</dbReference>
<evidence type="ECO:0000256" key="2">
    <source>
        <dbReference type="ARBA" id="ARBA00006742"/>
    </source>
</evidence>
<dbReference type="NCBIfam" id="TIGR00739">
    <property type="entry name" value="yajC"/>
    <property type="match status" value="1"/>
</dbReference>
<evidence type="ECO:0000256" key="9">
    <source>
        <dbReference type="ARBA" id="ARBA00023136"/>
    </source>
</evidence>
<keyword evidence="6" id="KW-0653">Protein transport</keyword>
<sequence>MPAWVSTILLYVLILGVFYLLLIRPQRKKEKQIEEMRKSIKEGDEILTIGGIYGKVLNAKEDTLTIEVGADKTKLKIARWAIGKKLES</sequence>
<dbReference type="GO" id="GO:0005886">
    <property type="term" value="C:plasma membrane"/>
    <property type="evidence" value="ECO:0007669"/>
    <property type="project" value="UniProtKB-SubCell"/>
</dbReference>
<evidence type="ECO:0000256" key="7">
    <source>
        <dbReference type="ARBA" id="ARBA00022989"/>
    </source>
</evidence>
<keyword evidence="9 10" id="KW-0472">Membrane</keyword>
<gene>
    <name evidence="11" type="ORF">SAMN02745176_02881</name>
</gene>
<evidence type="ECO:0000256" key="3">
    <source>
        <dbReference type="ARBA" id="ARBA00022448"/>
    </source>
</evidence>
<dbReference type="PRINTS" id="PR01853">
    <property type="entry name" value="YAJCTRNLCASE"/>
</dbReference>
<evidence type="ECO:0000313" key="12">
    <source>
        <dbReference type="Proteomes" id="UP000184442"/>
    </source>
</evidence>
<keyword evidence="7 10" id="KW-1133">Transmembrane helix</keyword>
<dbReference type="STRING" id="1122184.SAMN02745176_02881"/>
<feature type="transmembrane region" description="Helical" evidence="10">
    <location>
        <begin position="6"/>
        <end position="23"/>
    </location>
</feature>
<name>A0A1M6HPN2_9FIRM</name>
<comment type="subcellular location">
    <subcellularLocation>
        <location evidence="1">Cell membrane</location>
        <topology evidence="1">Single-pass membrane protein</topology>
    </subcellularLocation>
</comment>
<keyword evidence="8" id="KW-0811">Translocation</keyword>
<dbReference type="Proteomes" id="UP000184442">
    <property type="component" value="Unassembled WGS sequence"/>
</dbReference>
<dbReference type="InterPro" id="IPR003849">
    <property type="entry name" value="Preprotein_translocase_YajC"/>
</dbReference>
<evidence type="ECO:0000256" key="1">
    <source>
        <dbReference type="ARBA" id="ARBA00004162"/>
    </source>
</evidence>
<dbReference type="SMART" id="SM01323">
    <property type="entry name" value="YajC"/>
    <property type="match status" value="1"/>
</dbReference>
<dbReference type="OrthoDB" id="9800132at2"/>
<dbReference type="EMBL" id="FQZS01000022">
    <property type="protein sequence ID" value="SHJ24094.1"/>
    <property type="molecule type" value="Genomic_DNA"/>
</dbReference>
<keyword evidence="3" id="KW-0813">Transport</keyword>
<reference evidence="11 12" key="1">
    <citation type="submission" date="2016-11" db="EMBL/GenBank/DDBJ databases">
        <authorList>
            <person name="Jaros S."/>
            <person name="Januszkiewicz K."/>
            <person name="Wedrychowicz H."/>
        </authorList>
    </citation>
    <scope>NUCLEOTIDE SEQUENCE [LARGE SCALE GENOMIC DNA]</scope>
    <source>
        <strain evidence="11 12">DSM 19022</strain>
    </source>
</reference>
<keyword evidence="4" id="KW-1003">Cell membrane</keyword>
<dbReference type="AlphaFoldDB" id="A0A1M6HPN2"/>
<evidence type="ECO:0000256" key="4">
    <source>
        <dbReference type="ARBA" id="ARBA00022475"/>
    </source>
</evidence>
<evidence type="ECO:0000313" key="11">
    <source>
        <dbReference type="EMBL" id="SHJ24094.1"/>
    </source>
</evidence>
<keyword evidence="12" id="KW-1185">Reference proteome</keyword>